<accession>A0A840GB02</accession>
<organism evidence="2 3">
    <name type="scientific">Rhodocyclus tenuis</name>
    <name type="common">Rhodospirillum tenue</name>
    <dbReference type="NCBI Taxonomy" id="1066"/>
    <lineage>
        <taxon>Bacteria</taxon>
        <taxon>Pseudomonadati</taxon>
        <taxon>Pseudomonadota</taxon>
        <taxon>Betaproteobacteria</taxon>
        <taxon>Rhodocyclales</taxon>
        <taxon>Rhodocyclaceae</taxon>
        <taxon>Rhodocyclus</taxon>
    </lineage>
</organism>
<dbReference type="Proteomes" id="UP000587070">
    <property type="component" value="Unassembled WGS sequence"/>
</dbReference>
<dbReference type="EMBL" id="JACIGE010000017">
    <property type="protein sequence ID" value="MBB4249026.1"/>
    <property type="molecule type" value="Genomic_DNA"/>
</dbReference>
<dbReference type="OrthoDB" id="8780615at2"/>
<keyword evidence="3" id="KW-1185">Reference proteome</keyword>
<keyword evidence="1" id="KW-0472">Membrane</keyword>
<feature type="transmembrane region" description="Helical" evidence="1">
    <location>
        <begin position="6"/>
        <end position="28"/>
    </location>
</feature>
<reference evidence="2 3" key="1">
    <citation type="submission" date="2020-08" db="EMBL/GenBank/DDBJ databases">
        <title>Genome sequencing of Purple Non-Sulfur Bacteria from various extreme environments.</title>
        <authorList>
            <person name="Mayer M."/>
        </authorList>
    </citation>
    <scope>NUCLEOTIDE SEQUENCE [LARGE SCALE GENOMIC DNA]</scope>
    <source>
        <strain evidence="2 3">2761</strain>
    </source>
</reference>
<proteinExistence type="predicted"/>
<feature type="transmembrane region" description="Helical" evidence="1">
    <location>
        <begin position="131"/>
        <end position="149"/>
    </location>
</feature>
<keyword evidence="1" id="KW-0812">Transmembrane</keyword>
<dbReference type="AlphaFoldDB" id="A0A840GB02"/>
<name>A0A840GB02_RHOTE</name>
<protein>
    <submittedName>
        <fullName evidence="2">Uncharacterized protein</fullName>
    </submittedName>
</protein>
<evidence type="ECO:0000256" key="1">
    <source>
        <dbReference type="SAM" id="Phobius"/>
    </source>
</evidence>
<dbReference type="RefSeq" id="WP_153116252.1">
    <property type="nucleotide sequence ID" value="NZ_JACIGE010000017.1"/>
</dbReference>
<keyword evidence="1" id="KW-1133">Transmembrane helix</keyword>
<gene>
    <name evidence="2" type="ORF">GGD90_003429</name>
</gene>
<feature type="transmembrane region" description="Helical" evidence="1">
    <location>
        <begin position="74"/>
        <end position="93"/>
    </location>
</feature>
<feature type="transmembrane region" description="Helical" evidence="1">
    <location>
        <begin position="100"/>
        <end position="119"/>
    </location>
</feature>
<sequence>MSDEFGFPALIGATFAVSFILYGLMVFVRDLRADWPATRADLLQPWKLVTLTGGEAWLIHGALSYRFADWDVGVSMLMAGITYLAAPWCARAVFYRRWKVVAGVMVMCWLAVDGSYTLWHTAMEHETMRAANFPASAALFWLCGFIWLPRGGLRDIIARRAPLL</sequence>
<evidence type="ECO:0000313" key="3">
    <source>
        <dbReference type="Proteomes" id="UP000587070"/>
    </source>
</evidence>
<comment type="caution">
    <text evidence="2">The sequence shown here is derived from an EMBL/GenBank/DDBJ whole genome shotgun (WGS) entry which is preliminary data.</text>
</comment>
<evidence type="ECO:0000313" key="2">
    <source>
        <dbReference type="EMBL" id="MBB4249026.1"/>
    </source>
</evidence>